<feature type="signal peptide" evidence="4">
    <location>
        <begin position="1"/>
        <end position="19"/>
    </location>
</feature>
<dbReference type="InterPro" id="IPR010562">
    <property type="entry name" value="Haemolymph_juvenile_hormone-bd"/>
</dbReference>
<dbReference type="FunFam" id="3.15.10.30:FF:000001">
    <property type="entry name" value="Takeout-like protein 1"/>
    <property type="match status" value="1"/>
</dbReference>
<dbReference type="EMBL" id="GANO01001741">
    <property type="protein sequence ID" value="JAB58130.1"/>
    <property type="molecule type" value="mRNA"/>
</dbReference>
<dbReference type="PANTHER" id="PTHR11008:SF40">
    <property type="entry name" value="PROTEIN TAKEOUT"/>
    <property type="match status" value="1"/>
</dbReference>
<proteinExistence type="evidence at transcript level"/>
<protein>
    <submittedName>
        <fullName evidence="5">Putative hemolymph juvenile hormone binding protein</fullName>
    </submittedName>
</protein>
<dbReference type="GO" id="GO:0007623">
    <property type="term" value="P:circadian rhythm"/>
    <property type="evidence" value="ECO:0007669"/>
    <property type="project" value="UniProtKB-ARBA"/>
</dbReference>
<dbReference type="PANTHER" id="PTHR11008">
    <property type="entry name" value="PROTEIN TAKEOUT-LIKE PROTEIN"/>
    <property type="match status" value="1"/>
</dbReference>
<evidence type="ECO:0000256" key="1">
    <source>
        <dbReference type="ARBA" id="ARBA00022729"/>
    </source>
</evidence>
<dbReference type="GO" id="GO:0005615">
    <property type="term" value="C:extracellular space"/>
    <property type="evidence" value="ECO:0007669"/>
    <property type="project" value="TreeGrafter"/>
</dbReference>
<evidence type="ECO:0000256" key="4">
    <source>
        <dbReference type="SAM" id="SignalP"/>
    </source>
</evidence>
<organism evidence="5">
    <name type="scientific">Corethrella appendiculata</name>
    <dbReference type="NCBI Taxonomy" id="1370023"/>
    <lineage>
        <taxon>Eukaryota</taxon>
        <taxon>Metazoa</taxon>
        <taxon>Ecdysozoa</taxon>
        <taxon>Arthropoda</taxon>
        <taxon>Hexapoda</taxon>
        <taxon>Insecta</taxon>
        <taxon>Pterygota</taxon>
        <taxon>Neoptera</taxon>
        <taxon>Endopterygota</taxon>
        <taxon>Diptera</taxon>
        <taxon>Nematocera</taxon>
        <taxon>Culicoidea</taxon>
        <taxon>Chaoboridae</taxon>
        <taxon>Corethrella</taxon>
    </lineage>
</organism>
<reference evidence="5" key="1">
    <citation type="journal article" date="2014" name="Insect Biochem. Mol. Biol.">
        <title>An insight into the sialome of the frog biting fly, Corethrella appendiculata.</title>
        <authorList>
            <person name="Ribeiro J.M.C."/>
            <person name="Chagas A.C."/>
            <person name="Pham V.M."/>
            <person name="Lounibos L.P."/>
            <person name="Calvo E."/>
        </authorList>
    </citation>
    <scope>NUCLEOTIDE SEQUENCE</scope>
    <source>
        <tissue evidence="5">Salivary glands</tissue>
    </source>
</reference>
<dbReference type="SMART" id="SM00700">
    <property type="entry name" value="JHBP"/>
    <property type="match status" value="1"/>
</dbReference>
<feature type="chain" id="PRO_5004660187" evidence="4">
    <location>
        <begin position="20"/>
        <end position="245"/>
    </location>
</feature>
<accession>U5ETV6</accession>
<evidence type="ECO:0000256" key="3">
    <source>
        <dbReference type="ARBA" id="ARBA00060902"/>
    </source>
</evidence>
<keyword evidence="2" id="KW-0090">Biological rhythms</keyword>
<name>U5ETV6_9DIPT</name>
<dbReference type="Gene3D" id="3.15.10.30">
    <property type="entry name" value="Haemolymph juvenile hormone binding protein"/>
    <property type="match status" value="1"/>
</dbReference>
<dbReference type="InterPro" id="IPR038606">
    <property type="entry name" value="To_sf"/>
</dbReference>
<dbReference type="AlphaFoldDB" id="U5ETV6"/>
<sequence>MFFKLQFLIIFNIFLEVFCVDFPNDIHRCHIGDNNCVTNEFNRVFQNFENGHIGLNLKSLDPLKIEKMDIVQGGDSPVNIVLNFTNVDFNGLRKAKVHSISGFVSNPKKMEVRLKAPVLSLIGNYKINGRVLILPIAGVGKSNMTMENIEIQLRWIGKLIEKKDKKFYNIDKFRASFDTTLFIMNFSNLFNGDRALGDNMNKFLNENWKDILNEVKPSIVTAFAKIFKNLVNNVFETFPYNELFI</sequence>
<keyword evidence="1 4" id="KW-0732">Signal</keyword>
<comment type="similarity">
    <text evidence="3">Belongs to the TO family.</text>
</comment>
<dbReference type="Pfam" id="PF06585">
    <property type="entry name" value="JHBP"/>
    <property type="match status" value="1"/>
</dbReference>
<evidence type="ECO:0000313" key="5">
    <source>
        <dbReference type="EMBL" id="JAB58130.1"/>
    </source>
</evidence>
<evidence type="ECO:0000256" key="2">
    <source>
        <dbReference type="ARBA" id="ARBA00023108"/>
    </source>
</evidence>